<keyword evidence="3" id="KW-1003">Cell membrane</keyword>
<keyword evidence="6 10" id="KW-1133">Transmembrane helix</keyword>
<reference evidence="11 12" key="1">
    <citation type="submission" date="2021-04" db="EMBL/GenBank/DDBJ databases">
        <authorList>
            <person name="Pira H."/>
            <person name="Risdian C."/>
            <person name="Wink J."/>
        </authorList>
    </citation>
    <scope>NUCLEOTIDE SEQUENCE [LARGE SCALE GENOMIC DNA]</scope>
    <source>
        <strain evidence="11 12">WHA3</strain>
    </source>
</reference>
<keyword evidence="8 10" id="KW-0472">Membrane</keyword>
<comment type="subcellular location">
    <subcellularLocation>
        <location evidence="1">Membrane</location>
        <topology evidence="1">Single-pass membrane protein</topology>
    </subcellularLocation>
</comment>
<feature type="compositionally biased region" description="Pro residues" evidence="9">
    <location>
        <begin position="118"/>
        <end position="129"/>
    </location>
</feature>
<proteinExistence type="predicted"/>
<dbReference type="PANTHER" id="PTHR33162:SF1">
    <property type="entry name" value="SEC-INDEPENDENT PROTEIN TRANSLOCASE PROTEIN TATA, CHLOROPLASTIC"/>
    <property type="match status" value="1"/>
</dbReference>
<sequence>MPFFDFGSVELLLIGIVALIVVGPKDLPKLMRAAGQALAKVRGAARHFKSGVDEMMRQADLDEMQSKWDAHNKSVMTGSSADDAGTARSPAPDIAAGSPSGAPPAAASSSPTTQPTTPTTPPTDTPGKL</sequence>
<keyword evidence="5" id="KW-0653">Protein transport</keyword>
<evidence type="ECO:0000256" key="2">
    <source>
        <dbReference type="ARBA" id="ARBA00022448"/>
    </source>
</evidence>
<feature type="compositionally biased region" description="Basic and acidic residues" evidence="9">
    <location>
        <begin position="63"/>
        <end position="72"/>
    </location>
</feature>
<evidence type="ECO:0000256" key="8">
    <source>
        <dbReference type="ARBA" id="ARBA00023136"/>
    </source>
</evidence>
<evidence type="ECO:0000313" key="11">
    <source>
        <dbReference type="EMBL" id="MBV7257470.1"/>
    </source>
</evidence>
<gene>
    <name evidence="11" type="primary">tatB</name>
    <name evidence="11" type="ORF">KCG44_11800</name>
</gene>
<evidence type="ECO:0000256" key="3">
    <source>
        <dbReference type="ARBA" id="ARBA00022475"/>
    </source>
</evidence>
<name>A0ABS6SGE6_9SPHN</name>
<dbReference type="Proteomes" id="UP000722336">
    <property type="component" value="Unassembled WGS sequence"/>
</dbReference>
<protein>
    <submittedName>
        <fullName evidence="11">Twin-arginine translocase subunit TatB</fullName>
    </submittedName>
</protein>
<dbReference type="RefSeq" id="WP_218446274.1">
    <property type="nucleotide sequence ID" value="NZ_JAGSPA010000003.1"/>
</dbReference>
<accession>A0ABS6SGE6</accession>
<evidence type="ECO:0000256" key="7">
    <source>
        <dbReference type="ARBA" id="ARBA00023010"/>
    </source>
</evidence>
<keyword evidence="7" id="KW-0811">Translocation</keyword>
<dbReference type="InterPro" id="IPR003369">
    <property type="entry name" value="TatA/B/E"/>
</dbReference>
<feature type="region of interest" description="Disordered" evidence="9">
    <location>
        <begin position="63"/>
        <end position="129"/>
    </location>
</feature>
<dbReference type="PANTHER" id="PTHR33162">
    <property type="entry name" value="SEC-INDEPENDENT PROTEIN TRANSLOCASE PROTEIN TATA, CHLOROPLASTIC"/>
    <property type="match status" value="1"/>
</dbReference>
<dbReference type="NCBIfam" id="TIGR01410">
    <property type="entry name" value="tatB"/>
    <property type="match status" value="1"/>
</dbReference>
<evidence type="ECO:0000256" key="4">
    <source>
        <dbReference type="ARBA" id="ARBA00022692"/>
    </source>
</evidence>
<keyword evidence="2" id="KW-0813">Transport</keyword>
<comment type="caution">
    <text evidence="11">The sequence shown here is derived from an EMBL/GenBank/DDBJ whole genome shotgun (WGS) entry which is preliminary data.</text>
</comment>
<evidence type="ECO:0000256" key="1">
    <source>
        <dbReference type="ARBA" id="ARBA00004167"/>
    </source>
</evidence>
<dbReference type="InterPro" id="IPR018448">
    <property type="entry name" value="TatB"/>
</dbReference>
<dbReference type="Pfam" id="PF02416">
    <property type="entry name" value="TatA_B_E"/>
    <property type="match status" value="1"/>
</dbReference>
<keyword evidence="4 10" id="KW-0812">Transmembrane</keyword>
<feature type="compositionally biased region" description="Low complexity" evidence="9">
    <location>
        <begin position="89"/>
        <end position="117"/>
    </location>
</feature>
<evidence type="ECO:0000256" key="10">
    <source>
        <dbReference type="SAM" id="Phobius"/>
    </source>
</evidence>
<feature type="transmembrane region" description="Helical" evidence="10">
    <location>
        <begin position="6"/>
        <end position="23"/>
    </location>
</feature>
<organism evidence="11 12">
    <name type="scientific">Pacificimonas pallii</name>
    <dbReference type="NCBI Taxonomy" id="2827236"/>
    <lineage>
        <taxon>Bacteria</taxon>
        <taxon>Pseudomonadati</taxon>
        <taxon>Pseudomonadota</taxon>
        <taxon>Alphaproteobacteria</taxon>
        <taxon>Sphingomonadales</taxon>
        <taxon>Sphingosinicellaceae</taxon>
        <taxon>Pacificimonas</taxon>
    </lineage>
</organism>
<evidence type="ECO:0000313" key="12">
    <source>
        <dbReference type="Proteomes" id="UP000722336"/>
    </source>
</evidence>
<evidence type="ECO:0000256" key="9">
    <source>
        <dbReference type="SAM" id="MobiDB-lite"/>
    </source>
</evidence>
<evidence type="ECO:0000256" key="6">
    <source>
        <dbReference type="ARBA" id="ARBA00022989"/>
    </source>
</evidence>
<evidence type="ECO:0000256" key="5">
    <source>
        <dbReference type="ARBA" id="ARBA00022927"/>
    </source>
</evidence>
<dbReference type="EMBL" id="JAGSPA010000003">
    <property type="protein sequence ID" value="MBV7257470.1"/>
    <property type="molecule type" value="Genomic_DNA"/>
</dbReference>
<keyword evidence="12" id="KW-1185">Reference proteome</keyword>